<dbReference type="EMBL" id="JARKIB010000055">
    <property type="protein sequence ID" value="KAJ7753519.1"/>
    <property type="molecule type" value="Genomic_DNA"/>
</dbReference>
<dbReference type="GO" id="GO:0016020">
    <property type="term" value="C:membrane"/>
    <property type="evidence" value="ECO:0007669"/>
    <property type="project" value="TreeGrafter"/>
</dbReference>
<proteinExistence type="predicted"/>
<dbReference type="PANTHER" id="PTHR22726:SF1">
    <property type="entry name" value="METALLOENDOPEPTIDASE OMA1, MITOCHONDRIAL"/>
    <property type="match status" value="1"/>
</dbReference>
<evidence type="ECO:0000256" key="1">
    <source>
        <dbReference type="SAM" id="Phobius"/>
    </source>
</evidence>
<dbReference type="GO" id="GO:0051603">
    <property type="term" value="P:proteolysis involved in protein catabolic process"/>
    <property type="evidence" value="ECO:0007669"/>
    <property type="project" value="TreeGrafter"/>
</dbReference>
<protein>
    <submittedName>
        <fullName evidence="2">Uncharacterized protein</fullName>
    </submittedName>
</protein>
<dbReference type="Proteomes" id="UP001215598">
    <property type="component" value="Unassembled WGS sequence"/>
</dbReference>
<feature type="transmembrane region" description="Helical" evidence="1">
    <location>
        <begin position="50"/>
        <end position="68"/>
    </location>
</feature>
<evidence type="ECO:0000313" key="2">
    <source>
        <dbReference type="EMBL" id="KAJ7753519.1"/>
    </source>
</evidence>
<keyword evidence="1" id="KW-1133">Transmembrane helix</keyword>
<keyword evidence="1" id="KW-0812">Transmembrane</keyword>
<sequence length="193" mass="21925">MLTVLRQISLRLRSRTGAGNSSQLTTKRLYAVERTVKRNKIMPWTVPPRVIGLAVAGLILGGYYVAHLETAPETGRRRFMPLTKQDEEYFRLKILYARLKLYRGNILPVHHPTTQLVRRITQRILTSSNLGHLEGEQPPMDSWRSTTSTAKIPRPLTDTKWVVLVVDDADDVNALATIGLVCIFYGRHVYCAE</sequence>
<comment type="caution">
    <text evidence="2">The sequence shown here is derived from an EMBL/GenBank/DDBJ whole genome shotgun (WGS) entry which is preliminary data.</text>
</comment>
<gene>
    <name evidence="2" type="ORF">B0H16DRAFT_768856</name>
</gene>
<keyword evidence="3" id="KW-1185">Reference proteome</keyword>
<organism evidence="2 3">
    <name type="scientific">Mycena metata</name>
    <dbReference type="NCBI Taxonomy" id="1033252"/>
    <lineage>
        <taxon>Eukaryota</taxon>
        <taxon>Fungi</taxon>
        <taxon>Dikarya</taxon>
        <taxon>Basidiomycota</taxon>
        <taxon>Agaricomycotina</taxon>
        <taxon>Agaricomycetes</taxon>
        <taxon>Agaricomycetidae</taxon>
        <taxon>Agaricales</taxon>
        <taxon>Marasmiineae</taxon>
        <taxon>Mycenaceae</taxon>
        <taxon>Mycena</taxon>
    </lineage>
</organism>
<accession>A0AAD7NAE4</accession>
<dbReference type="PANTHER" id="PTHR22726">
    <property type="entry name" value="METALLOENDOPEPTIDASE OMA1"/>
    <property type="match status" value="1"/>
</dbReference>
<reference evidence="2" key="1">
    <citation type="submission" date="2023-03" db="EMBL/GenBank/DDBJ databases">
        <title>Massive genome expansion in bonnet fungi (Mycena s.s.) driven by repeated elements and novel gene families across ecological guilds.</title>
        <authorList>
            <consortium name="Lawrence Berkeley National Laboratory"/>
            <person name="Harder C.B."/>
            <person name="Miyauchi S."/>
            <person name="Viragh M."/>
            <person name="Kuo A."/>
            <person name="Thoen E."/>
            <person name="Andreopoulos B."/>
            <person name="Lu D."/>
            <person name="Skrede I."/>
            <person name="Drula E."/>
            <person name="Henrissat B."/>
            <person name="Morin E."/>
            <person name="Kohler A."/>
            <person name="Barry K."/>
            <person name="LaButti K."/>
            <person name="Morin E."/>
            <person name="Salamov A."/>
            <person name="Lipzen A."/>
            <person name="Mereny Z."/>
            <person name="Hegedus B."/>
            <person name="Baldrian P."/>
            <person name="Stursova M."/>
            <person name="Weitz H."/>
            <person name="Taylor A."/>
            <person name="Grigoriev I.V."/>
            <person name="Nagy L.G."/>
            <person name="Martin F."/>
            <person name="Kauserud H."/>
        </authorList>
    </citation>
    <scope>NUCLEOTIDE SEQUENCE</scope>
    <source>
        <strain evidence="2">CBHHK182m</strain>
    </source>
</reference>
<dbReference type="InterPro" id="IPR051156">
    <property type="entry name" value="Mito/Outer_Membr_Metalloprot"/>
</dbReference>
<dbReference type="AlphaFoldDB" id="A0AAD7NAE4"/>
<dbReference type="GO" id="GO:0004222">
    <property type="term" value="F:metalloendopeptidase activity"/>
    <property type="evidence" value="ECO:0007669"/>
    <property type="project" value="TreeGrafter"/>
</dbReference>
<evidence type="ECO:0000313" key="3">
    <source>
        <dbReference type="Proteomes" id="UP001215598"/>
    </source>
</evidence>
<keyword evidence="1" id="KW-0472">Membrane</keyword>
<name>A0AAD7NAE4_9AGAR</name>